<feature type="compositionally biased region" description="Low complexity" evidence="7">
    <location>
        <begin position="617"/>
        <end position="628"/>
    </location>
</feature>
<feature type="compositionally biased region" description="Basic and acidic residues" evidence="7">
    <location>
        <begin position="77"/>
        <end position="92"/>
    </location>
</feature>
<feature type="compositionally biased region" description="Basic and acidic residues" evidence="7">
    <location>
        <begin position="451"/>
        <end position="472"/>
    </location>
</feature>
<accession>A0AAN8ZYC8</accession>
<evidence type="ECO:0000313" key="10">
    <source>
        <dbReference type="Proteomes" id="UP001381693"/>
    </source>
</evidence>
<feature type="domain" description="C3H1-type" evidence="8">
    <location>
        <begin position="221"/>
        <end position="248"/>
    </location>
</feature>
<feature type="region of interest" description="Disordered" evidence="7">
    <location>
        <begin position="559"/>
        <end position="658"/>
    </location>
</feature>
<feature type="compositionally biased region" description="Polar residues" evidence="7">
    <location>
        <begin position="577"/>
        <end position="589"/>
    </location>
</feature>
<dbReference type="SMART" id="SM00356">
    <property type="entry name" value="ZnF_C3H1"/>
    <property type="match status" value="3"/>
</dbReference>
<dbReference type="Pfam" id="PF00642">
    <property type="entry name" value="zf-CCCH"/>
    <property type="match status" value="1"/>
</dbReference>
<dbReference type="Proteomes" id="UP001381693">
    <property type="component" value="Unassembled WGS sequence"/>
</dbReference>
<evidence type="ECO:0000256" key="2">
    <source>
        <dbReference type="ARBA" id="ARBA00022723"/>
    </source>
</evidence>
<dbReference type="GO" id="GO:0008270">
    <property type="term" value="F:zinc ion binding"/>
    <property type="evidence" value="ECO:0007669"/>
    <property type="project" value="UniProtKB-KW"/>
</dbReference>
<organism evidence="9 10">
    <name type="scientific">Halocaridina rubra</name>
    <name type="common">Hawaiian red shrimp</name>
    <dbReference type="NCBI Taxonomy" id="373956"/>
    <lineage>
        <taxon>Eukaryota</taxon>
        <taxon>Metazoa</taxon>
        <taxon>Ecdysozoa</taxon>
        <taxon>Arthropoda</taxon>
        <taxon>Crustacea</taxon>
        <taxon>Multicrustacea</taxon>
        <taxon>Malacostraca</taxon>
        <taxon>Eumalacostraca</taxon>
        <taxon>Eucarida</taxon>
        <taxon>Decapoda</taxon>
        <taxon>Pleocyemata</taxon>
        <taxon>Caridea</taxon>
        <taxon>Atyoidea</taxon>
        <taxon>Atyidae</taxon>
        <taxon>Halocaridina</taxon>
    </lineage>
</organism>
<feature type="compositionally biased region" description="Basic and acidic residues" evidence="7">
    <location>
        <begin position="59"/>
        <end position="70"/>
    </location>
</feature>
<dbReference type="EMBL" id="JAXCGZ010017594">
    <property type="protein sequence ID" value="KAK7067914.1"/>
    <property type="molecule type" value="Genomic_DNA"/>
</dbReference>
<feature type="compositionally biased region" description="Polar residues" evidence="7">
    <location>
        <begin position="478"/>
        <end position="492"/>
    </location>
</feature>
<dbReference type="InterPro" id="IPR045124">
    <property type="entry name" value="Su(sable)-like"/>
</dbReference>
<keyword evidence="4 6" id="KW-0863">Zinc-finger</keyword>
<dbReference type="PANTHER" id="PTHR13119:SF12">
    <property type="entry name" value="PROTEIN SUPPRESSOR OF SABLE"/>
    <property type="match status" value="1"/>
</dbReference>
<feature type="zinc finger region" description="C3H1-type" evidence="6">
    <location>
        <begin position="278"/>
        <end position="301"/>
    </location>
</feature>
<proteinExistence type="predicted"/>
<feature type="zinc finger region" description="C3H1-type" evidence="6">
    <location>
        <begin position="221"/>
        <end position="248"/>
    </location>
</feature>
<feature type="region of interest" description="Disordered" evidence="7">
    <location>
        <begin position="1106"/>
        <end position="1158"/>
    </location>
</feature>
<dbReference type="GO" id="GO:0003723">
    <property type="term" value="F:RNA binding"/>
    <property type="evidence" value="ECO:0007669"/>
    <property type="project" value="InterPro"/>
</dbReference>
<gene>
    <name evidence="9" type="ORF">SK128_006877</name>
</gene>
<keyword evidence="10" id="KW-1185">Reference proteome</keyword>
<feature type="compositionally biased region" description="Basic and acidic residues" evidence="7">
    <location>
        <begin position="698"/>
        <end position="736"/>
    </location>
</feature>
<dbReference type="GO" id="GO:0005634">
    <property type="term" value="C:nucleus"/>
    <property type="evidence" value="ECO:0007669"/>
    <property type="project" value="TreeGrafter"/>
</dbReference>
<dbReference type="PANTHER" id="PTHR13119">
    <property type="entry name" value="ZINC FINGER CCCH DOMAIN-CONTAINING PROTEI"/>
    <property type="match status" value="1"/>
</dbReference>
<evidence type="ECO:0000313" key="9">
    <source>
        <dbReference type="EMBL" id="KAK7067914.1"/>
    </source>
</evidence>
<feature type="compositionally biased region" description="Basic and acidic residues" evidence="7">
    <location>
        <begin position="945"/>
        <end position="1016"/>
    </location>
</feature>
<feature type="compositionally biased region" description="Acidic residues" evidence="7">
    <location>
        <begin position="13"/>
        <end position="37"/>
    </location>
</feature>
<feature type="domain" description="C3H1-type" evidence="8">
    <location>
        <begin position="250"/>
        <end position="277"/>
    </location>
</feature>
<keyword evidence="1" id="KW-0597">Phosphoprotein</keyword>
<feature type="compositionally biased region" description="Basic residues" evidence="7">
    <location>
        <begin position="106"/>
        <end position="115"/>
    </location>
</feature>
<feature type="compositionally biased region" description="Polar residues" evidence="7">
    <location>
        <begin position="523"/>
        <end position="535"/>
    </location>
</feature>
<evidence type="ECO:0000256" key="5">
    <source>
        <dbReference type="ARBA" id="ARBA00022833"/>
    </source>
</evidence>
<feature type="compositionally biased region" description="Polar residues" evidence="7">
    <location>
        <begin position="601"/>
        <end position="616"/>
    </location>
</feature>
<feature type="compositionally biased region" description="Basic and acidic residues" evidence="7">
    <location>
        <begin position="758"/>
        <end position="769"/>
    </location>
</feature>
<evidence type="ECO:0000256" key="6">
    <source>
        <dbReference type="PROSITE-ProRule" id="PRU00723"/>
    </source>
</evidence>
<keyword evidence="3" id="KW-0677">Repeat</keyword>
<evidence type="ECO:0000256" key="7">
    <source>
        <dbReference type="SAM" id="MobiDB-lite"/>
    </source>
</evidence>
<dbReference type="InterPro" id="IPR054361">
    <property type="entry name" value="Znf-CCCH_ZC3H4/6/8"/>
</dbReference>
<feature type="region of interest" description="Disordered" evidence="7">
    <location>
        <begin position="1"/>
        <end position="143"/>
    </location>
</feature>
<feature type="compositionally biased region" description="Polar residues" evidence="7">
    <location>
        <begin position="503"/>
        <end position="516"/>
    </location>
</feature>
<feature type="region of interest" description="Disordered" evidence="7">
    <location>
        <begin position="385"/>
        <end position="436"/>
    </location>
</feature>
<name>A0AAN8ZYC8_HALRR</name>
<feature type="compositionally biased region" description="Basic residues" evidence="7">
    <location>
        <begin position="202"/>
        <end position="220"/>
    </location>
</feature>
<protein>
    <recommendedName>
        <fullName evidence="8">C3H1-type domain-containing protein</fullName>
    </recommendedName>
</protein>
<evidence type="ECO:0000259" key="8">
    <source>
        <dbReference type="PROSITE" id="PS50103"/>
    </source>
</evidence>
<keyword evidence="5 6" id="KW-0862">Zinc</keyword>
<dbReference type="AlphaFoldDB" id="A0AAN8ZYC8"/>
<evidence type="ECO:0000256" key="1">
    <source>
        <dbReference type="ARBA" id="ARBA00022553"/>
    </source>
</evidence>
<feature type="region of interest" description="Disordered" evidence="7">
    <location>
        <begin position="451"/>
        <end position="542"/>
    </location>
</feature>
<dbReference type="PROSITE" id="PS50103">
    <property type="entry name" value="ZF_C3H1"/>
    <property type="match status" value="3"/>
</dbReference>
<dbReference type="SUPFAM" id="SSF90229">
    <property type="entry name" value="CCCH zinc finger"/>
    <property type="match status" value="3"/>
</dbReference>
<dbReference type="InterPro" id="IPR000571">
    <property type="entry name" value="Znf_CCCH"/>
</dbReference>
<sequence length="1158" mass="130184">MAETEVNPPEEKGEMEEEKEEGELEEGELEDDDEGEKEGELVDSSGASPVKDDVEENDGNEKTEAKEITKEGVTTSTKEEGSKKDKKESKEEKKRKHRDDDEEKERKKKKKKRKHASSDEEENEIVAGPPKFHHRRGGIPHPYGDEIGFDAMLQQEMFLRGHSPTPGMAYGIPGPFGVRHPGMFRGDYDSYDSGSDSEMHMDHRRRRRHRRSRSRSRSPSRKNEAICLYFMNGSCQRGKSCSYSHDIQPQRKMELCKFYMMDCCAKREKCLYMHKDFPCKNYHTGIKCVSADKCKFSHETMSEATRNILLKHIELAPKDILGDFPRLTKEAAQMVVSITEAHRGGKPLDVENMPGIMELRGRNFKYVEKAIKNVIKRREERAKAAYEHGDEIEEGPSPEKRGRYAGKSGDRTRHHDDTRHEHNLPYKHRNEGPRIMPENVDSLVKALRNQSYDKGRRQQADDWHKLTDHNRGDWMGNQRDSPNSMPYSNSINGELPRKKGSPTMGNMQDSSHSPTSRNRHPSSDQSCANTPQNISPGKKLGGIMACMPQKQRDFFQRIQQQHSVHEDDEVPMDSNIEESSAGASNVNWYSSDEEGDGSSSTRQMWQNQNSSQNTIHSPSRTPPGSRTPMYNEQMSPTDRRHELDNSNDGSGNHPTPKIPFSKINFANININSSDLAIVLSAVKNQAAANANKSIQSDTSRDPRMNTSSRDPRDIHDSGLDMLRDSPRYQEQRDDMPNQRSNISNSNSWGKNSWGSDRSVNDSKDARGMRDNFTVLRSPDPEQQQRNSDTDLRVLPRAESGRRDSNSGAKNVRYDTDMRMTNETSIYDVDLRQLDIQKTPSGMDEDLTSLPFKVPVHTPCKEIVASITSHPPLYYHLVKVLVPKPDFSHLKINKDDPKILEDPRLRRMLRKNSTEDSINKSPRAPSRYELDGPLSPPPSGSNSRLDQPKFSDIDSRDPRVPVSRDPRSDTRGDHRTDMRGEPRGDPRTSTRVDPRIGSRSDPRTEFRDPVNDIRNQDPRMSGMYGGGNNGNMMEGGIPYQNMGHGPGPPGHGAGPGPGPGQRVDPRGRPGLLGPAPSVPHSGNVPNPNMGPGMPPYMMGSQMGPNMGYFPDDSADMMGGVGNFPPPGGQKWGGPLPSNDPRLHRDMGDGLSSYTPPPVS</sequence>
<evidence type="ECO:0000256" key="4">
    <source>
        <dbReference type="ARBA" id="ARBA00022771"/>
    </source>
</evidence>
<dbReference type="Gene3D" id="4.10.1000.10">
    <property type="entry name" value="Zinc finger, CCCH-type"/>
    <property type="match status" value="1"/>
</dbReference>
<dbReference type="GO" id="GO:0045892">
    <property type="term" value="P:negative regulation of DNA-templated transcription"/>
    <property type="evidence" value="ECO:0007669"/>
    <property type="project" value="InterPro"/>
</dbReference>
<feature type="region of interest" description="Disordered" evidence="7">
    <location>
        <begin position="189"/>
        <end position="220"/>
    </location>
</feature>
<feature type="region of interest" description="Disordered" evidence="7">
    <location>
        <begin position="902"/>
        <end position="1019"/>
    </location>
</feature>
<reference evidence="9 10" key="1">
    <citation type="submission" date="2023-11" db="EMBL/GenBank/DDBJ databases">
        <title>Halocaridina rubra genome assembly.</title>
        <authorList>
            <person name="Smith C."/>
        </authorList>
    </citation>
    <scope>NUCLEOTIDE SEQUENCE [LARGE SCALE GENOMIC DNA]</scope>
    <source>
        <strain evidence="9">EP-1</strain>
        <tissue evidence="9">Whole</tissue>
    </source>
</reference>
<feature type="zinc finger region" description="C3H1-type" evidence="6">
    <location>
        <begin position="250"/>
        <end position="277"/>
    </location>
</feature>
<evidence type="ECO:0000256" key="3">
    <source>
        <dbReference type="ARBA" id="ARBA00022737"/>
    </source>
</evidence>
<keyword evidence="2 6" id="KW-0479">Metal-binding</keyword>
<feature type="compositionally biased region" description="Basic and acidic residues" evidence="7">
    <location>
        <begin position="397"/>
        <end position="432"/>
    </location>
</feature>
<feature type="compositionally biased region" description="Low complexity" evidence="7">
    <location>
        <begin position="740"/>
        <end position="755"/>
    </location>
</feature>
<dbReference type="InterPro" id="IPR036855">
    <property type="entry name" value="Znf_CCCH_sf"/>
</dbReference>
<comment type="caution">
    <text evidence="9">The sequence shown here is derived from an EMBL/GenBank/DDBJ whole genome shotgun (WGS) entry which is preliminary data.</text>
</comment>
<feature type="region of interest" description="Disordered" evidence="7">
    <location>
        <begin position="1032"/>
        <end position="1082"/>
    </location>
</feature>
<feature type="compositionally biased region" description="Basic and acidic residues" evidence="7">
    <location>
        <begin position="787"/>
        <end position="804"/>
    </location>
</feature>
<feature type="domain" description="C3H1-type" evidence="8">
    <location>
        <begin position="278"/>
        <end position="301"/>
    </location>
</feature>
<dbReference type="Pfam" id="PF22623">
    <property type="entry name" value="zf-CCCH_9"/>
    <property type="match status" value="1"/>
</dbReference>
<feature type="region of interest" description="Disordered" evidence="7">
    <location>
        <begin position="689"/>
        <end position="810"/>
    </location>
</feature>